<sequence>MLQEPSVAMPDPDTSSQGLQTLMERQPDDFCRLMPSNGDTEQRTEFFSRYCQAKAYPSMGGVVLGFFTAVQLKQLGLSNMESTSRSHDDAEEDNLALSMMRQGAHWWPTWDLYQRHRDRFIDKLTPYGFHFPPRINVGYPSSGSGVWVFKFSEDIMGLGGGEAVEPTLECMPEGWYERINMAITADERCEVLKSFGAKFYEIVEECEDIPRTLEEGRLRGERYELLLRKMEDDDYLDSWLEYCVTDTD</sequence>
<reference evidence="1" key="1">
    <citation type="submission" date="2021-11" db="EMBL/GenBank/DDBJ databases">
        <title>Purpureocillium_takamizusanense_genome.</title>
        <authorList>
            <person name="Nguyen N.-H."/>
        </authorList>
    </citation>
    <scope>NUCLEOTIDE SEQUENCE</scope>
    <source>
        <strain evidence="1">PT3</strain>
    </source>
</reference>
<evidence type="ECO:0000313" key="1">
    <source>
        <dbReference type="EMBL" id="UNI20656.1"/>
    </source>
</evidence>
<protein>
    <submittedName>
        <fullName evidence="1">Uncharacterized protein</fullName>
    </submittedName>
</protein>
<dbReference type="KEGG" id="ptkz:JDV02_006725"/>
<organism evidence="1 2">
    <name type="scientific">Purpureocillium takamizusanense</name>
    <dbReference type="NCBI Taxonomy" id="2060973"/>
    <lineage>
        <taxon>Eukaryota</taxon>
        <taxon>Fungi</taxon>
        <taxon>Dikarya</taxon>
        <taxon>Ascomycota</taxon>
        <taxon>Pezizomycotina</taxon>
        <taxon>Sordariomycetes</taxon>
        <taxon>Hypocreomycetidae</taxon>
        <taxon>Hypocreales</taxon>
        <taxon>Ophiocordycipitaceae</taxon>
        <taxon>Purpureocillium</taxon>
    </lineage>
</organism>
<evidence type="ECO:0000313" key="2">
    <source>
        <dbReference type="Proteomes" id="UP000829364"/>
    </source>
</evidence>
<accession>A0A9Q8QKU4</accession>
<dbReference type="GeneID" id="72068674"/>
<dbReference type="OrthoDB" id="4487429at2759"/>
<dbReference type="EMBL" id="CP086359">
    <property type="protein sequence ID" value="UNI20656.1"/>
    <property type="molecule type" value="Genomic_DNA"/>
</dbReference>
<keyword evidence="2" id="KW-1185">Reference proteome</keyword>
<dbReference type="AlphaFoldDB" id="A0A9Q8QKU4"/>
<proteinExistence type="predicted"/>
<gene>
    <name evidence="1" type="ORF">JDV02_006725</name>
</gene>
<dbReference type="RefSeq" id="XP_047844137.1">
    <property type="nucleotide sequence ID" value="XM_047988145.1"/>
</dbReference>
<dbReference type="Proteomes" id="UP000829364">
    <property type="component" value="Chromosome 6"/>
</dbReference>
<name>A0A9Q8QKU4_9HYPO</name>